<keyword evidence="1" id="KW-0812">Transmembrane</keyword>
<keyword evidence="1" id="KW-0472">Membrane</keyword>
<accession>X1QUQ7</accession>
<name>X1QUQ7_9ZZZZ</name>
<keyword evidence="1" id="KW-1133">Transmembrane helix</keyword>
<evidence type="ECO:0000313" key="2">
    <source>
        <dbReference type="EMBL" id="GAI72317.1"/>
    </source>
</evidence>
<protein>
    <submittedName>
        <fullName evidence="2">Uncharacterized protein</fullName>
    </submittedName>
</protein>
<reference evidence="2" key="1">
    <citation type="journal article" date="2014" name="Front. Microbiol.">
        <title>High frequency of phylogenetically diverse reductive dehalogenase-homologous genes in deep subseafloor sedimentary metagenomes.</title>
        <authorList>
            <person name="Kawai M."/>
            <person name="Futagami T."/>
            <person name="Toyoda A."/>
            <person name="Takaki Y."/>
            <person name="Nishi S."/>
            <person name="Hori S."/>
            <person name="Arai W."/>
            <person name="Tsubouchi T."/>
            <person name="Morono Y."/>
            <person name="Uchiyama I."/>
            <person name="Ito T."/>
            <person name="Fujiyama A."/>
            <person name="Inagaki F."/>
            <person name="Takami H."/>
        </authorList>
    </citation>
    <scope>NUCLEOTIDE SEQUENCE</scope>
    <source>
        <strain evidence="2">Expedition CK06-06</strain>
    </source>
</reference>
<gene>
    <name evidence="2" type="ORF">S12H4_03901</name>
</gene>
<feature type="non-terminal residue" evidence="2">
    <location>
        <position position="1"/>
    </location>
</feature>
<sequence>ALMHVPVGIFNVFCLYVEIVFGILFFTGFFIYELQEDYRLKDGAYLDIYGWLIGFGLGVALLFMLQMFNLVE</sequence>
<organism evidence="2">
    <name type="scientific">marine sediment metagenome</name>
    <dbReference type="NCBI Taxonomy" id="412755"/>
    <lineage>
        <taxon>unclassified sequences</taxon>
        <taxon>metagenomes</taxon>
        <taxon>ecological metagenomes</taxon>
    </lineage>
</organism>
<proteinExistence type="predicted"/>
<feature type="transmembrane region" description="Helical" evidence="1">
    <location>
        <begin position="6"/>
        <end position="32"/>
    </location>
</feature>
<dbReference type="AlphaFoldDB" id="X1QUQ7"/>
<dbReference type="EMBL" id="BARW01001146">
    <property type="protein sequence ID" value="GAI72317.1"/>
    <property type="molecule type" value="Genomic_DNA"/>
</dbReference>
<feature type="transmembrane region" description="Helical" evidence="1">
    <location>
        <begin position="44"/>
        <end position="68"/>
    </location>
</feature>
<evidence type="ECO:0000256" key="1">
    <source>
        <dbReference type="SAM" id="Phobius"/>
    </source>
</evidence>
<comment type="caution">
    <text evidence="2">The sequence shown here is derived from an EMBL/GenBank/DDBJ whole genome shotgun (WGS) entry which is preliminary data.</text>
</comment>